<accession>A0ABP9HCY2</accession>
<keyword evidence="7" id="KW-1185">Reference proteome</keyword>
<protein>
    <submittedName>
        <fullName evidence="6">TetR/AcrR family transcriptional regulator</fullName>
    </submittedName>
</protein>
<feature type="DNA-binding region" description="H-T-H motif" evidence="4">
    <location>
        <begin position="38"/>
        <end position="57"/>
    </location>
</feature>
<dbReference type="Pfam" id="PF00440">
    <property type="entry name" value="TetR_N"/>
    <property type="match status" value="1"/>
</dbReference>
<dbReference type="PRINTS" id="PR00455">
    <property type="entry name" value="HTHTETR"/>
</dbReference>
<dbReference type="InterPro" id="IPR049445">
    <property type="entry name" value="TetR_SbtR-like_C"/>
</dbReference>
<dbReference type="InterPro" id="IPR001647">
    <property type="entry name" value="HTH_TetR"/>
</dbReference>
<evidence type="ECO:0000313" key="6">
    <source>
        <dbReference type="EMBL" id="GAA4967601.1"/>
    </source>
</evidence>
<dbReference type="InterPro" id="IPR050109">
    <property type="entry name" value="HTH-type_TetR-like_transc_reg"/>
</dbReference>
<dbReference type="SUPFAM" id="SSF48498">
    <property type="entry name" value="Tetracyclin repressor-like, C-terminal domain"/>
    <property type="match status" value="1"/>
</dbReference>
<reference evidence="7" key="1">
    <citation type="journal article" date="2019" name="Int. J. Syst. Evol. Microbiol.">
        <title>The Global Catalogue of Microorganisms (GCM) 10K type strain sequencing project: providing services to taxonomists for standard genome sequencing and annotation.</title>
        <authorList>
            <consortium name="The Broad Institute Genomics Platform"/>
            <consortium name="The Broad Institute Genome Sequencing Center for Infectious Disease"/>
            <person name="Wu L."/>
            <person name="Ma J."/>
        </authorList>
    </citation>
    <scope>NUCLEOTIDE SEQUENCE [LARGE SCALE GENOMIC DNA]</scope>
    <source>
        <strain evidence="7">JCM 17986</strain>
    </source>
</reference>
<evidence type="ECO:0000313" key="7">
    <source>
        <dbReference type="Proteomes" id="UP001500466"/>
    </source>
</evidence>
<dbReference type="Gene3D" id="1.10.357.10">
    <property type="entry name" value="Tetracycline Repressor, domain 2"/>
    <property type="match status" value="1"/>
</dbReference>
<gene>
    <name evidence="6" type="ORF">GCM10023205_35690</name>
</gene>
<name>A0ABP9HCY2_9ACTN</name>
<dbReference type="RefSeq" id="WP_345676496.1">
    <property type="nucleotide sequence ID" value="NZ_BAABHS010000011.1"/>
</dbReference>
<dbReference type="Pfam" id="PF21597">
    <property type="entry name" value="TetR_C_43"/>
    <property type="match status" value="1"/>
</dbReference>
<dbReference type="InterPro" id="IPR009057">
    <property type="entry name" value="Homeodomain-like_sf"/>
</dbReference>
<dbReference type="SUPFAM" id="SSF46689">
    <property type="entry name" value="Homeodomain-like"/>
    <property type="match status" value="1"/>
</dbReference>
<organism evidence="6 7">
    <name type="scientific">Yinghuangia aomiensis</name>
    <dbReference type="NCBI Taxonomy" id="676205"/>
    <lineage>
        <taxon>Bacteria</taxon>
        <taxon>Bacillati</taxon>
        <taxon>Actinomycetota</taxon>
        <taxon>Actinomycetes</taxon>
        <taxon>Kitasatosporales</taxon>
        <taxon>Streptomycetaceae</taxon>
        <taxon>Yinghuangia</taxon>
    </lineage>
</organism>
<keyword evidence="1" id="KW-0805">Transcription regulation</keyword>
<dbReference type="PANTHER" id="PTHR30055:SF234">
    <property type="entry name" value="HTH-TYPE TRANSCRIPTIONAL REGULATOR BETI"/>
    <property type="match status" value="1"/>
</dbReference>
<dbReference type="EMBL" id="BAABHS010000011">
    <property type="protein sequence ID" value="GAA4967601.1"/>
    <property type="molecule type" value="Genomic_DNA"/>
</dbReference>
<sequence>MPSTRRRPAPRQAEADRNDRELLRAAREVLAEDGAHASVAAIAARAGVGIGSLYRRYPTKDDLFRHLVDLSLDHWVAVLEAAGAEADAWTALSVFLTQGLESDSSGSLAAIAGTVEITPAMRAKDDRSEAMLTALVQRAHDAGVLRPDVSTSDMWALVEQLTPAPMIEQLRKRGLADQLPAAAAARRRVIAIVLDGLRAPGSPLPDAPPPKAVFDRRWETG</sequence>
<dbReference type="InterPro" id="IPR036271">
    <property type="entry name" value="Tet_transcr_reg_TetR-rel_C_sf"/>
</dbReference>
<feature type="domain" description="HTH tetR-type" evidence="5">
    <location>
        <begin position="16"/>
        <end position="75"/>
    </location>
</feature>
<evidence type="ECO:0000256" key="1">
    <source>
        <dbReference type="ARBA" id="ARBA00023015"/>
    </source>
</evidence>
<dbReference type="PANTHER" id="PTHR30055">
    <property type="entry name" value="HTH-TYPE TRANSCRIPTIONAL REGULATOR RUTR"/>
    <property type="match status" value="1"/>
</dbReference>
<evidence type="ECO:0000256" key="3">
    <source>
        <dbReference type="ARBA" id="ARBA00023163"/>
    </source>
</evidence>
<evidence type="ECO:0000256" key="2">
    <source>
        <dbReference type="ARBA" id="ARBA00023125"/>
    </source>
</evidence>
<proteinExistence type="predicted"/>
<keyword evidence="3" id="KW-0804">Transcription</keyword>
<dbReference type="Proteomes" id="UP001500466">
    <property type="component" value="Unassembled WGS sequence"/>
</dbReference>
<dbReference type="PROSITE" id="PS50977">
    <property type="entry name" value="HTH_TETR_2"/>
    <property type="match status" value="1"/>
</dbReference>
<evidence type="ECO:0000256" key="4">
    <source>
        <dbReference type="PROSITE-ProRule" id="PRU00335"/>
    </source>
</evidence>
<keyword evidence="2 4" id="KW-0238">DNA-binding</keyword>
<comment type="caution">
    <text evidence="6">The sequence shown here is derived from an EMBL/GenBank/DDBJ whole genome shotgun (WGS) entry which is preliminary data.</text>
</comment>
<evidence type="ECO:0000259" key="5">
    <source>
        <dbReference type="PROSITE" id="PS50977"/>
    </source>
</evidence>